<keyword evidence="2" id="KW-1185">Reference proteome</keyword>
<dbReference type="Proteomes" id="UP000499080">
    <property type="component" value="Unassembled WGS sequence"/>
</dbReference>
<organism evidence="1 2">
    <name type="scientific">Araneus ventricosus</name>
    <name type="common">Orbweaver spider</name>
    <name type="synonym">Epeira ventricosa</name>
    <dbReference type="NCBI Taxonomy" id="182803"/>
    <lineage>
        <taxon>Eukaryota</taxon>
        <taxon>Metazoa</taxon>
        <taxon>Ecdysozoa</taxon>
        <taxon>Arthropoda</taxon>
        <taxon>Chelicerata</taxon>
        <taxon>Arachnida</taxon>
        <taxon>Araneae</taxon>
        <taxon>Araneomorphae</taxon>
        <taxon>Entelegynae</taxon>
        <taxon>Araneoidea</taxon>
        <taxon>Araneidae</taxon>
        <taxon>Araneus</taxon>
    </lineage>
</organism>
<feature type="non-terminal residue" evidence="1">
    <location>
        <position position="159"/>
    </location>
</feature>
<dbReference type="AlphaFoldDB" id="A0A4Y1ZJN5"/>
<name>A0A4Y1ZJN5_ARAVE</name>
<proteinExistence type="predicted"/>
<reference evidence="1 2" key="1">
    <citation type="journal article" date="2019" name="Sci. Rep.">
        <title>Orb-weaving spider Araneus ventricosus genome elucidates the spidroin gene catalogue.</title>
        <authorList>
            <person name="Kono N."/>
            <person name="Nakamura H."/>
            <person name="Ohtoshi R."/>
            <person name="Moran D.A.P."/>
            <person name="Shinohara A."/>
            <person name="Yoshida Y."/>
            <person name="Fujiwara M."/>
            <person name="Mori M."/>
            <person name="Tomita M."/>
            <person name="Arakawa K."/>
        </authorList>
    </citation>
    <scope>NUCLEOTIDE SEQUENCE [LARGE SCALE GENOMIC DNA]</scope>
</reference>
<sequence length="159" mass="17984">MGKKHLTEQESKQSLLTKSERRGKRLRKYTYLPNHMVELKEGSAALKRWGVNSFDMSRIVIPSTKRKEVINSPISIRSEMLPFIKEIPVMLQRIDIAGNSSDCADNFEETPELGFSQRSFRVGDKSHGFTHKNTFLNVHSHHGQIKSLISSGNGDSATD</sequence>
<dbReference type="EMBL" id="BGPR01075039">
    <property type="protein sequence ID" value="GBL53032.1"/>
    <property type="molecule type" value="Genomic_DNA"/>
</dbReference>
<gene>
    <name evidence="1" type="ORF">AVEN_44183_1</name>
</gene>
<evidence type="ECO:0000313" key="2">
    <source>
        <dbReference type="Proteomes" id="UP000499080"/>
    </source>
</evidence>
<accession>A0A4Y1ZJN5</accession>
<comment type="caution">
    <text evidence="1">The sequence shown here is derived from an EMBL/GenBank/DDBJ whole genome shotgun (WGS) entry which is preliminary data.</text>
</comment>
<protein>
    <submittedName>
        <fullName evidence="1">Uncharacterized protein</fullName>
    </submittedName>
</protein>
<evidence type="ECO:0000313" key="1">
    <source>
        <dbReference type="EMBL" id="GBL53032.1"/>
    </source>
</evidence>